<dbReference type="AlphaFoldDB" id="A0A0L0FGR2"/>
<keyword evidence="4" id="KW-1185">Reference proteome</keyword>
<keyword evidence="2" id="KW-1133">Transmembrane helix</keyword>
<dbReference type="InterPro" id="IPR044926">
    <property type="entry name" value="RGS_subdomain_2"/>
</dbReference>
<dbReference type="SUPFAM" id="SSF48097">
    <property type="entry name" value="Regulator of G-protein signaling, RGS"/>
    <property type="match status" value="1"/>
</dbReference>
<feature type="transmembrane region" description="Helical" evidence="2">
    <location>
        <begin position="246"/>
        <end position="267"/>
    </location>
</feature>
<feature type="transmembrane region" description="Helical" evidence="2">
    <location>
        <begin position="62"/>
        <end position="84"/>
    </location>
</feature>
<gene>
    <name evidence="3" type="ORF">SARC_11519</name>
</gene>
<dbReference type="EMBL" id="KQ243329">
    <property type="protein sequence ID" value="KNC75969.1"/>
    <property type="molecule type" value="Genomic_DNA"/>
</dbReference>
<dbReference type="Gene3D" id="1.10.167.10">
    <property type="entry name" value="Regulator of G-protein Signalling 4, domain 2"/>
    <property type="match status" value="1"/>
</dbReference>
<dbReference type="RefSeq" id="XP_014149871.1">
    <property type="nucleotide sequence ID" value="XM_014294396.1"/>
</dbReference>
<evidence type="ECO:0000313" key="3">
    <source>
        <dbReference type="EMBL" id="KNC75969.1"/>
    </source>
</evidence>
<evidence type="ECO:0000256" key="1">
    <source>
        <dbReference type="SAM" id="MobiDB-lite"/>
    </source>
</evidence>
<proteinExistence type="predicted"/>
<reference evidence="3 4" key="1">
    <citation type="submission" date="2011-02" db="EMBL/GenBank/DDBJ databases">
        <title>The Genome Sequence of Sphaeroforma arctica JP610.</title>
        <authorList>
            <consortium name="The Broad Institute Genome Sequencing Platform"/>
            <person name="Russ C."/>
            <person name="Cuomo C."/>
            <person name="Young S.K."/>
            <person name="Zeng Q."/>
            <person name="Gargeya S."/>
            <person name="Alvarado L."/>
            <person name="Berlin A."/>
            <person name="Chapman S.B."/>
            <person name="Chen Z."/>
            <person name="Freedman E."/>
            <person name="Gellesch M."/>
            <person name="Goldberg J."/>
            <person name="Griggs A."/>
            <person name="Gujja S."/>
            <person name="Heilman E."/>
            <person name="Heiman D."/>
            <person name="Howarth C."/>
            <person name="Mehta T."/>
            <person name="Neiman D."/>
            <person name="Pearson M."/>
            <person name="Roberts A."/>
            <person name="Saif S."/>
            <person name="Shea T."/>
            <person name="Shenoy N."/>
            <person name="Sisk P."/>
            <person name="Stolte C."/>
            <person name="Sykes S."/>
            <person name="White J."/>
            <person name="Yandava C."/>
            <person name="Burger G."/>
            <person name="Gray M.W."/>
            <person name="Holland P.W.H."/>
            <person name="King N."/>
            <person name="Lang F.B.F."/>
            <person name="Roger A.J."/>
            <person name="Ruiz-Trillo I."/>
            <person name="Haas B."/>
            <person name="Nusbaum C."/>
            <person name="Birren B."/>
        </authorList>
    </citation>
    <scope>NUCLEOTIDE SEQUENCE [LARGE SCALE GENOMIC DNA]</scope>
    <source>
        <strain evidence="3 4">JP610</strain>
    </source>
</reference>
<feature type="transmembrane region" description="Helical" evidence="2">
    <location>
        <begin position="279"/>
        <end position="301"/>
    </location>
</feature>
<feature type="transmembrane region" description="Helical" evidence="2">
    <location>
        <begin position="307"/>
        <end position="327"/>
    </location>
</feature>
<protein>
    <recommendedName>
        <fullName evidence="5">RGS domain-containing protein</fullName>
    </recommendedName>
</protein>
<feature type="transmembrane region" description="Helical" evidence="2">
    <location>
        <begin position="104"/>
        <end position="127"/>
    </location>
</feature>
<dbReference type="GeneID" id="25912023"/>
<sequence length="511" mass="58552">MMSTISYQHENNAEQAAKKKRPAPPISDVPEPSIGFDTIYSDSKMQVTNREVEISFVHPRKYMWLVTTLIDIVLWCVGFAVYMWCVLGTDDVSDRNSSRIFRFRVTIIFLSVDLAIILALSIILVVFRNEPEIRCHNSLFIGQVVVCTYMYLIIAIIRSTARSGTGVFAGIFSLQFELWGAVATVWTYFGLVSAFILRLRMIYRIFTTSRFQTQIYWLALHVVLLVISSLPIIVCTYGKYPCSTAQYYAGVWFMWIFFLLEGLYYLNAVRPVPGLFVDFWSNVRLVLFYFLTFAGMCFYTIKYGGDAPTVVTDMVILAANLILISWFELFGYRTIKVLAGYFKLPWFQYADLQGVSSYLLTNDLQGIAFIILDPFLYPKFETMAKEGFFYENLAFCRSWSAAKAHHDLAEKGRAVALIVTTYVTAVDDPYMQLNVSSKQRETIMKEYKVLQDTGVASVALVQTLDDVEQLILSMMQQHIGRFLNEKGVLEYCQRVIAMVKARMVVPAYTYT</sequence>
<feature type="transmembrane region" description="Helical" evidence="2">
    <location>
        <begin position="139"/>
        <end position="158"/>
    </location>
</feature>
<dbReference type="InterPro" id="IPR036305">
    <property type="entry name" value="RGS_sf"/>
</dbReference>
<keyword evidence="2" id="KW-0812">Transmembrane</keyword>
<name>A0A0L0FGR2_9EUKA</name>
<feature type="region of interest" description="Disordered" evidence="1">
    <location>
        <begin position="13"/>
        <end position="32"/>
    </location>
</feature>
<evidence type="ECO:0000313" key="4">
    <source>
        <dbReference type="Proteomes" id="UP000054560"/>
    </source>
</evidence>
<evidence type="ECO:0000256" key="2">
    <source>
        <dbReference type="SAM" id="Phobius"/>
    </source>
</evidence>
<evidence type="ECO:0008006" key="5">
    <source>
        <dbReference type="Google" id="ProtNLM"/>
    </source>
</evidence>
<feature type="transmembrane region" description="Helical" evidence="2">
    <location>
        <begin position="218"/>
        <end position="240"/>
    </location>
</feature>
<organism evidence="3 4">
    <name type="scientific">Sphaeroforma arctica JP610</name>
    <dbReference type="NCBI Taxonomy" id="667725"/>
    <lineage>
        <taxon>Eukaryota</taxon>
        <taxon>Ichthyosporea</taxon>
        <taxon>Ichthyophonida</taxon>
        <taxon>Sphaeroforma</taxon>
    </lineage>
</organism>
<feature type="transmembrane region" description="Helical" evidence="2">
    <location>
        <begin position="178"/>
        <end position="197"/>
    </location>
</feature>
<keyword evidence="2" id="KW-0472">Membrane</keyword>
<accession>A0A0L0FGR2</accession>
<dbReference type="Proteomes" id="UP000054560">
    <property type="component" value="Unassembled WGS sequence"/>
</dbReference>